<evidence type="ECO:0000313" key="11">
    <source>
        <dbReference type="Proteomes" id="UP000016570"/>
    </source>
</evidence>
<keyword evidence="5 6" id="KW-0472">Membrane</keyword>
<dbReference type="Gene3D" id="3.40.30.10">
    <property type="entry name" value="Glutaredoxin"/>
    <property type="match status" value="1"/>
</dbReference>
<evidence type="ECO:0000256" key="1">
    <source>
        <dbReference type="ARBA" id="ARBA00004141"/>
    </source>
</evidence>
<dbReference type="eggNOG" id="COG4233">
    <property type="taxonomic scope" value="Bacteria"/>
</dbReference>
<protein>
    <submittedName>
        <fullName evidence="10">Uncharacterized protein</fullName>
    </submittedName>
</protein>
<feature type="signal peptide" evidence="7">
    <location>
        <begin position="1"/>
        <end position="32"/>
    </location>
</feature>
<dbReference type="Pfam" id="PF02683">
    <property type="entry name" value="DsbD_TM"/>
    <property type="match status" value="1"/>
</dbReference>
<feature type="transmembrane region" description="Helical" evidence="6">
    <location>
        <begin position="343"/>
        <end position="363"/>
    </location>
</feature>
<accession>U3A4G8</accession>
<dbReference type="eggNOG" id="COG4232">
    <property type="taxonomic scope" value="Bacteria"/>
</dbReference>
<dbReference type="EMBL" id="BATJ01000012">
    <property type="protein sequence ID" value="GAD68232.1"/>
    <property type="molecule type" value="Genomic_DNA"/>
</dbReference>
<dbReference type="PANTHER" id="PTHR32234">
    <property type="entry name" value="THIOL:DISULFIDE INTERCHANGE PROTEIN DSBD"/>
    <property type="match status" value="1"/>
</dbReference>
<comment type="subcellular location">
    <subcellularLocation>
        <location evidence="1">Membrane</location>
        <topology evidence="1">Multi-pass membrane protein</topology>
    </subcellularLocation>
</comment>
<gene>
    <name evidence="10" type="ORF">VPR01S_12_00400</name>
</gene>
<dbReference type="GO" id="GO:0017004">
    <property type="term" value="P:cytochrome complex assembly"/>
    <property type="evidence" value="ECO:0007669"/>
    <property type="project" value="UniProtKB-KW"/>
</dbReference>
<evidence type="ECO:0000256" key="6">
    <source>
        <dbReference type="SAM" id="Phobius"/>
    </source>
</evidence>
<feature type="transmembrane region" description="Helical" evidence="6">
    <location>
        <begin position="460"/>
        <end position="485"/>
    </location>
</feature>
<feature type="chain" id="PRO_5004637479" evidence="7">
    <location>
        <begin position="33"/>
        <end position="703"/>
    </location>
</feature>
<feature type="domain" description="Cytochrome C biogenesis protein transmembrane" evidence="8">
    <location>
        <begin position="300"/>
        <end position="514"/>
    </location>
</feature>
<dbReference type="STRING" id="1219065.VPR01S_12_00400"/>
<feature type="transmembrane region" description="Helical" evidence="6">
    <location>
        <begin position="497"/>
        <end position="517"/>
    </location>
</feature>
<dbReference type="CDD" id="cd02953">
    <property type="entry name" value="DsbDgamma"/>
    <property type="match status" value="1"/>
</dbReference>
<dbReference type="Proteomes" id="UP000016570">
    <property type="component" value="Unassembled WGS sequence"/>
</dbReference>
<dbReference type="PANTHER" id="PTHR32234:SF3">
    <property type="entry name" value="SUPPRESSION OF COPPER SENSITIVITY PROTEIN"/>
    <property type="match status" value="1"/>
</dbReference>
<dbReference type="Pfam" id="PF13899">
    <property type="entry name" value="Thioredoxin_7"/>
    <property type="match status" value="1"/>
</dbReference>
<name>U3A4G8_VIBPR</name>
<feature type="transmembrane region" description="Helical" evidence="6">
    <location>
        <begin position="426"/>
        <end position="454"/>
    </location>
</feature>
<feature type="domain" description="Thiol:disulfide interchange protein DsbD N-terminal" evidence="9">
    <location>
        <begin position="60"/>
        <end position="163"/>
    </location>
</feature>
<feature type="transmembrane region" description="Helical" evidence="6">
    <location>
        <begin position="523"/>
        <end position="542"/>
    </location>
</feature>
<dbReference type="InterPro" id="IPR003834">
    <property type="entry name" value="Cyt_c_assmbl_TM_dom"/>
</dbReference>
<dbReference type="GO" id="GO:0015035">
    <property type="term" value="F:protein-disulfide reductase activity"/>
    <property type="evidence" value="ECO:0007669"/>
    <property type="project" value="TreeGrafter"/>
</dbReference>
<feature type="transmembrane region" description="Helical" evidence="6">
    <location>
        <begin position="299"/>
        <end position="323"/>
    </location>
</feature>
<dbReference type="SUPFAM" id="SSF52833">
    <property type="entry name" value="Thioredoxin-like"/>
    <property type="match status" value="1"/>
</dbReference>
<comment type="caution">
    <text evidence="10">The sequence shown here is derived from an EMBL/GenBank/DDBJ whole genome shotgun (WGS) entry which is preliminary data.</text>
</comment>
<dbReference type="InterPro" id="IPR035671">
    <property type="entry name" value="DsbD_gamma"/>
</dbReference>
<keyword evidence="3" id="KW-0201">Cytochrome c-type biogenesis</keyword>
<keyword evidence="11" id="KW-1185">Reference proteome</keyword>
<keyword evidence="7" id="KW-0732">Signal</keyword>
<evidence type="ECO:0000256" key="2">
    <source>
        <dbReference type="ARBA" id="ARBA00022692"/>
    </source>
</evidence>
<dbReference type="AlphaFoldDB" id="U3A4G8"/>
<sequence>MHKLITCLLSDRRFILPAMLVMLCFATLPVQAQTTGWIQDPAHPPVKVRLLSTGHLDSDNRTLEMVLDVALEGEWKTYWRSPGEGGIAPELDWRESQNIRNIEWRWPVPAYYEQLGVQTLGYKHQVHFPLLVEVNDLNQPVRLKANLRLPSCTNICVVTDYPIELNVDPHDLSPDSEAAYLFAQGNSQTPARNGQIEAVANYWDHNAQTLTVELRSETPWQEPQVLIDGPDVADDFFSEPTLQIDGHTLFARFHVSNWLGKADLRDKSVLITVSDTLLLSETRTLVSTTPLTLPQNGNVLWMIGVALLGGLILNIMPCVLPVLGMKINTLLVNQSASRGHIRLSFLASASGIITSFLLLALGLSLLKFAGHAVGWGIQFQNPWFIGFMALITLLFSANLFGLFEFRLPGGLNTWLATKGNHSYSGHFIQGAFATLLATPCSAPFLGTAVAYALAASYLEMWMIFFALGVGMSLPWLVMAVCPSLVKWLPKPGRWMSHVKWLFAGMMLLTSLWLVWLMKNFTGTGLSLLMMGTVLLSVGVLLARRYGRQATVPMAVVTIFALGGGLITGSLTANSWATPIVDDLTWQPLDATAIPTLVSQGKVVFVNVTANWCITCKANKIGVILQDPVYSALKAQDIVLMQGDWTKPSDSVTAYLREHGRFGVPFNIVYGPDAASGIALPVILSDTEVIQALHSAGSDHDKKK</sequence>
<dbReference type="GO" id="GO:0045454">
    <property type="term" value="P:cell redox homeostasis"/>
    <property type="evidence" value="ECO:0007669"/>
    <property type="project" value="TreeGrafter"/>
</dbReference>
<evidence type="ECO:0000256" key="4">
    <source>
        <dbReference type="ARBA" id="ARBA00022989"/>
    </source>
</evidence>
<organism evidence="10 11">
    <name type="scientific">Vibrio proteolyticus NBRC 13287</name>
    <dbReference type="NCBI Taxonomy" id="1219065"/>
    <lineage>
        <taxon>Bacteria</taxon>
        <taxon>Pseudomonadati</taxon>
        <taxon>Pseudomonadota</taxon>
        <taxon>Gammaproteobacteria</taxon>
        <taxon>Vibrionales</taxon>
        <taxon>Vibrionaceae</taxon>
        <taxon>Vibrio</taxon>
    </lineage>
</organism>
<keyword evidence="4 6" id="KW-1133">Transmembrane helix</keyword>
<evidence type="ECO:0000259" key="8">
    <source>
        <dbReference type="Pfam" id="PF02683"/>
    </source>
</evidence>
<evidence type="ECO:0000259" key="9">
    <source>
        <dbReference type="Pfam" id="PF11412"/>
    </source>
</evidence>
<dbReference type="GO" id="GO:0016020">
    <property type="term" value="C:membrane"/>
    <property type="evidence" value="ECO:0007669"/>
    <property type="project" value="UniProtKB-SubCell"/>
</dbReference>
<evidence type="ECO:0000256" key="3">
    <source>
        <dbReference type="ARBA" id="ARBA00022748"/>
    </source>
</evidence>
<dbReference type="InterPro" id="IPR036249">
    <property type="entry name" value="Thioredoxin-like_sf"/>
</dbReference>
<reference evidence="10 11" key="1">
    <citation type="submission" date="2013-09" db="EMBL/GenBank/DDBJ databases">
        <title>Whole genome shotgun sequence of Vibrio proteolyticus NBRC 13287.</title>
        <authorList>
            <person name="Isaki S."/>
            <person name="Hosoyama A."/>
            <person name="Numata M."/>
            <person name="Hashimoto M."/>
            <person name="Hosoyama Y."/>
            <person name="Tsuchikane K."/>
            <person name="Noguchi M."/>
            <person name="Hirakata S."/>
            <person name="Ichikawa N."/>
            <person name="Ohji S."/>
            <person name="Yamazoe A."/>
            <person name="Fujita N."/>
        </authorList>
    </citation>
    <scope>NUCLEOTIDE SEQUENCE [LARGE SCALE GENOMIC DNA]</scope>
    <source>
        <strain evidence="10 11">NBRC 13287</strain>
    </source>
</reference>
<evidence type="ECO:0000256" key="5">
    <source>
        <dbReference type="ARBA" id="ARBA00023136"/>
    </source>
</evidence>
<evidence type="ECO:0000256" key="7">
    <source>
        <dbReference type="SAM" id="SignalP"/>
    </source>
</evidence>
<feature type="transmembrane region" description="Helical" evidence="6">
    <location>
        <begin position="383"/>
        <end position="405"/>
    </location>
</feature>
<dbReference type="InterPro" id="IPR028250">
    <property type="entry name" value="DsbDN"/>
</dbReference>
<dbReference type="Pfam" id="PF11412">
    <property type="entry name" value="DsbD_N"/>
    <property type="match status" value="1"/>
</dbReference>
<evidence type="ECO:0000313" key="10">
    <source>
        <dbReference type="EMBL" id="GAD68232.1"/>
    </source>
</evidence>
<proteinExistence type="predicted"/>
<keyword evidence="2 6" id="KW-0812">Transmembrane</keyword>
<feature type="transmembrane region" description="Helical" evidence="6">
    <location>
        <begin position="554"/>
        <end position="576"/>
    </location>
</feature>